<dbReference type="GO" id="GO:0005886">
    <property type="term" value="C:plasma membrane"/>
    <property type="evidence" value="ECO:0007669"/>
    <property type="project" value="UniProtKB-SubCell"/>
</dbReference>
<keyword evidence="2" id="KW-1003">Cell membrane</keyword>
<evidence type="ECO:0000256" key="3">
    <source>
        <dbReference type="ARBA" id="ARBA00022729"/>
    </source>
</evidence>
<keyword evidence="9" id="KW-1185">Reference proteome</keyword>
<name>A0A5F4W9S6_CALJA</name>
<dbReference type="GeneTree" id="ENSGT00940000163595"/>
<gene>
    <name evidence="8" type="primary">TRBV27</name>
</gene>
<feature type="chain" id="PRO_5023827295" evidence="6">
    <location>
        <begin position="22"/>
        <end position="183"/>
    </location>
</feature>
<evidence type="ECO:0000256" key="4">
    <source>
        <dbReference type="ARBA" id="ARBA00022859"/>
    </source>
</evidence>
<keyword evidence="4" id="KW-0391">Immunity</keyword>
<dbReference type="GO" id="GO:0002376">
    <property type="term" value="P:immune system process"/>
    <property type="evidence" value="ECO:0007669"/>
    <property type="project" value="UniProtKB-KW"/>
</dbReference>
<reference evidence="8" key="1">
    <citation type="submission" date="2009-03" db="EMBL/GenBank/DDBJ databases">
        <authorList>
            <person name="Warren W."/>
            <person name="Ye L."/>
            <person name="Minx P."/>
            <person name="Worley K."/>
            <person name="Gibbs R."/>
            <person name="Wilson R.K."/>
        </authorList>
    </citation>
    <scope>NUCLEOTIDE SEQUENCE [LARGE SCALE GENOMIC DNA]</scope>
</reference>
<dbReference type="PANTHER" id="PTHR23268:SF110">
    <property type="entry name" value="T CELL RECEPTOR BETA VARIABLE 27"/>
    <property type="match status" value="1"/>
</dbReference>
<dbReference type="Pfam" id="PF07686">
    <property type="entry name" value="V-set"/>
    <property type="match status" value="1"/>
</dbReference>
<accession>A0A5F4W9S6</accession>
<dbReference type="Ensembl" id="ENSCJAT00000088986.2">
    <property type="protein sequence ID" value="ENSCJAP00000074437.1"/>
    <property type="gene ID" value="ENSCJAG00000056767.2"/>
</dbReference>
<dbReference type="Proteomes" id="UP000008225">
    <property type="component" value="Chromosome 8"/>
</dbReference>
<dbReference type="GO" id="GO:0007166">
    <property type="term" value="P:cell surface receptor signaling pathway"/>
    <property type="evidence" value="ECO:0007669"/>
    <property type="project" value="TreeGrafter"/>
</dbReference>
<dbReference type="STRING" id="9483.ENSCJAP00000074437"/>
<reference evidence="8" key="2">
    <citation type="submission" date="2025-08" db="UniProtKB">
        <authorList>
            <consortium name="Ensembl"/>
        </authorList>
    </citation>
    <scope>IDENTIFICATION</scope>
</reference>
<dbReference type="InterPro" id="IPR036179">
    <property type="entry name" value="Ig-like_dom_sf"/>
</dbReference>
<sequence length="183" mass="20263">MGPQLLGYVVFWLLGAGPLEAQVTQNPRYLITVTGKKLTVTCSQNMNHDYMSWYRQDPGLGLRQIDYSNNVDLVDKGDVPEGYSVSRKEKRNFPLIVESPGPHQTSLYLCASSLSTVLHGQLLSAQKRRAAARTRRLLLQETPLRPAGKTSSIIPQKLFPTPQPQGLCSAAALRNQGSILYLL</sequence>
<organism evidence="8 9">
    <name type="scientific">Callithrix jacchus</name>
    <name type="common">White-tufted-ear marmoset</name>
    <name type="synonym">Simia Jacchus</name>
    <dbReference type="NCBI Taxonomy" id="9483"/>
    <lineage>
        <taxon>Eukaryota</taxon>
        <taxon>Metazoa</taxon>
        <taxon>Chordata</taxon>
        <taxon>Craniata</taxon>
        <taxon>Vertebrata</taxon>
        <taxon>Euteleostomi</taxon>
        <taxon>Mammalia</taxon>
        <taxon>Eutheria</taxon>
        <taxon>Euarchontoglires</taxon>
        <taxon>Primates</taxon>
        <taxon>Haplorrhini</taxon>
        <taxon>Platyrrhini</taxon>
        <taxon>Cebidae</taxon>
        <taxon>Callitrichinae</taxon>
        <taxon>Callithrix</taxon>
        <taxon>Callithrix</taxon>
    </lineage>
</organism>
<dbReference type="InterPro" id="IPR013106">
    <property type="entry name" value="Ig_V-set"/>
</dbReference>
<dbReference type="InterPro" id="IPR050413">
    <property type="entry name" value="TCR_beta_variable"/>
</dbReference>
<dbReference type="Gene3D" id="2.60.40.10">
    <property type="entry name" value="Immunoglobulins"/>
    <property type="match status" value="1"/>
</dbReference>
<proteinExistence type="predicted"/>
<keyword evidence="5" id="KW-0472">Membrane</keyword>
<keyword evidence="3 6" id="KW-0732">Signal</keyword>
<evidence type="ECO:0000313" key="8">
    <source>
        <dbReference type="Ensembl" id="ENSCJAP00000074437.1"/>
    </source>
</evidence>
<evidence type="ECO:0000256" key="2">
    <source>
        <dbReference type="ARBA" id="ARBA00022475"/>
    </source>
</evidence>
<dbReference type="OMA" id="QNMNHEY"/>
<dbReference type="PANTHER" id="PTHR23268">
    <property type="entry name" value="T-CELL RECEPTOR BETA CHAIN"/>
    <property type="match status" value="1"/>
</dbReference>
<comment type="subcellular location">
    <subcellularLocation>
        <location evidence="1">Cell membrane</location>
    </subcellularLocation>
</comment>
<protein>
    <submittedName>
        <fullName evidence="8">T cell receptor beta variable 27</fullName>
    </submittedName>
</protein>
<dbReference type="InterPro" id="IPR013783">
    <property type="entry name" value="Ig-like_fold"/>
</dbReference>
<dbReference type="InParanoid" id="A0A5F4W9S6"/>
<feature type="domain" description="Immunoglobulin V-set" evidence="7">
    <location>
        <begin position="25"/>
        <end position="112"/>
    </location>
</feature>
<dbReference type="AlphaFoldDB" id="A0A5F4W9S6"/>
<evidence type="ECO:0000256" key="5">
    <source>
        <dbReference type="ARBA" id="ARBA00023136"/>
    </source>
</evidence>
<evidence type="ECO:0000259" key="7">
    <source>
        <dbReference type="Pfam" id="PF07686"/>
    </source>
</evidence>
<feature type="signal peptide" evidence="6">
    <location>
        <begin position="1"/>
        <end position="21"/>
    </location>
</feature>
<evidence type="ECO:0000256" key="6">
    <source>
        <dbReference type="SAM" id="SignalP"/>
    </source>
</evidence>
<dbReference type="SUPFAM" id="SSF48726">
    <property type="entry name" value="Immunoglobulin"/>
    <property type="match status" value="1"/>
</dbReference>
<evidence type="ECO:0000313" key="9">
    <source>
        <dbReference type="Proteomes" id="UP000008225"/>
    </source>
</evidence>
<reference evidence="8" key="3">
    <citation type="submission" date="2025-09" db="UniProtKB">
        <authorList>
            <consortium name="Ensembl"/>
        </authorList>
    </citation>
    <scope>IDENTIFICATION</scope>
</reference>
<evidence type="ECO:0000256" key="1">
    <source>
        <dbReference type="ARBA" id="ARBA00004236"/>
    </source>
</evidence>
<dbReference type="FunCoup" id="A0A5F4W9S6">
    <property type="interactions" value="365"/>
</dbReference>